<dbReference type="PANTHER" id="PTHR43877:SF2">
    <property type="entry name" value="AMINOALKYLPHOSPHONATE N-ACETYLTRANSFERASE-RELATED"/>
    <property type="match status" value="1"/>
</dbReference>
<dbReference type="Gene3D" id="3.40.630.30">
    <property type="match status" value="1"/>
</dbReference>
<dbReference type="PROSITE" id="PS51186">
    <property type="entry name" value="GNAT"/>
    <property type="match status" value="1"/>
</dbReference>
<dbReference type="SUPFAM" id="SSF55729">
    <property type="entry name" value="Acyl-CoA N-acyltransferases (Nat)"/>
    <property type="match status" value="1"/>
</dbReference>
<dbReference type="RefSeq" id="WP_341418770.1">
    <property type="nucleotide sequence ID" value="NZ_JBBPCC010000022.1"/>
</dbReference>
<protein>
    <submittedName>
        <fullName evidence="4">GNAT family N-acetyltransferase</fullName>
    </submittedName>
</protein>
<feature type="domain" description="N-acetyltransferase" evidence="3">
    <location>
        <begin position="8"/>
        <end position="170"/>
    </location>
</feature>
<dbReference type="Pfam" id="PF00583">
    <property type="entry name" value="Acetyltransf_1"/>
    <property type="match status" value="1"/>
</dbReference>
<name>A0ABU9DTX6_9BACL</name>
<evidence type="ECO:0000313" key="4">
    <source>
        <dbReference type="EMBL" id="MEK8131637.1"/>
    </source>
</evidence>
<accession>A0ABU9DTX6</accession>
<dbReference type="InterPro" id="IPR050832">
    <property type="entry name" value="Bact_Acetyltransf"/>
</dbReference>
<dbReference type="Proteomes" id="UP001469365">
    <property type="component" value="Unassembled WGS sequence"/>
</dbReference>
<organism evidence="4 5">
    <name type="scientific">Paenibacillus filicis</name>
    <dbReference type="NCBI Taxonomy" id="669464"/>
    <lineage>
        <taxon>Bacteria</taxon>
        <taxon>Bacillati</taxon>
        <taxon>Bacillota</taxon>
        <taxon>Bacilli</taxon>
        <taxon>Bacillales</taxon>
        <taxon>Paenibacillaceae</taxon>
        <taxon>Paenibacillus</taxon>
    </lineage>
</organism>
<keyword evidence="2" id="KW-0012">Acyltransferase</keyword>
<dbReference type="InterPro" id="IPR016181">
    <property type="entry name" value="Acyl_CoA_acyltransferase"/>
</dbReference>
<dbReference type="InterPro" id="IPR000182">
    <property type="entry name" value="GNAT_dom"/>
</dbReference>
<proteinExistence type="predicted"/>
<evidence type="ECO:0000256" key="2">
    <source>
        <dbReference type="ARBA" id="ARBA00023315"/>
    </source>
</evidence>
<dbReference type="CDD" id="cd04301">
    <property type="entry name" value="NAT_SF"/>
    <property type="match status" value="1"/>
</dbReference>
<evidence type="ECO:0000256" key="1">
    <source>
        <dbReference type="ARBA" id="ARBA00022679"/>
    </source>
</evidence>
<evidence type="ECO:0000259" key="3">
    <source>
        <dbReference type="PROSITE" id="PS51186"/>
    </source>
</evidence>
<keyword evidence="1" id="KW-0808">Transferase</keyword>
<evidence type="ECO:0000313" key="5">
    <source>
        <dbReference type="Proteomes" id="UP001469365"/>
    </source>
</evidence>
<gene>
    <name evidence="4" type="ORF">WMW72_27400</name>
</gene>
<comment type="caution">
    <text evidence="4">The sequence shown here is derived from an EMBL/GenBank/DDBJ whole genome shotgun (WGS) entry which is preliminary data.</text>
</comment>
<dbReference type="EMBL" id="JBBPCC010000022">
    <property type="protein sequence ID" value="MEK8131637.1"/>
    <property type="molecule type" value="Genomic_DNA"/>
</dbReference>
<keyword evidence="5" id="KW-1185">Reference proteome</keyword>
<dbReference type="PANTHER" id="PTHR43877">
    <property type="entry name" value="AMINOALKYLPHOSPHONATE N-ACETYLTRANSFERASE-RELATED-RELATED"/>
    <property type="match status" value="1"/>
</dbReference>
<sequence length="172" mass="18941">MTEQVKLLQVKVMDPELVGKLSELLVDVVQDGASVGFLPPLSMEAAAAYWLDALNPGVLLWVAVREERVVGTVQLQLAMKANGSHRAEIAKLMVDPKARRGGIARLLMQTAEKAAKEEARTLLLLDTRDGDPSNHLYRSLGYIEAGRIPQFARSSSGELHTTVLYYKLCQIE</sequence>
<reference evidence="4 5" key="1">
    <citation type="submission" date="2024-04" db="EMBL/GenBank/DDBJ databases">
        <title>draft genome sequnece of Paenibacillus filicis.</title>
        <authorList>
            <person name="Kim D.-U."/>
        </authorList>
    </citation>
    <scope>NUCLEOTIDE SEQUENCE [LARGE SCALE GENOMIC DNA]</scope>
    <source>
        <strain evidence="4 5">KACC14197</strain>
    </source>
</reference>